<dbReference type="RefSeq" id="WP_342388129.1">
    <property type="nucleotide sequence ID" value="NZ_CP138333.2"/>
</dbReference>
<dbReference type="EMBL" id="CP138333">
    <property type="protein sequence ID" value="WZX29573.1"/>
    <property type="molecule type" value="Genomic_DNA"/>
</dbReference>
<keyword evidence="2" id="KW-1185">Reference proteome</keyword>
<dbReference type="Proteomes" id="UP001455384">
    <property type="component" value="Chromosome"/>
</dbReference>
<protein>
    <submittedName>
        <fullName evidence="1">Uncharacterized protein</fullName>
    </submittedName>
</protein>
<sequence length="97" mass="11150">MVVNETRSYTHVTEEVKEFSPALGHEVYDLGSDLESAETEKEIKKEGIEAMVQSLKEELDELEGFYDVHAEGKKTIVHEKVERLRALIEVVRVYNLN</sequence>
<accession>A0ABZ3CJN6</accession>
<gene>
    <name evidence="1" type="ORF">RQP18_13155</name>
</gene>
<reference evidence="2" key="1">
    <citation type="submission" date="2023-10" db="EMBL/GenBank/DDBJ databases">
        <title>Genome analysis and identification of Salinococcus sp. Bachu38 nov., a PGPR from the rhizosphere of Tamarix.</title>
        <authorList>
            <person name="Liang Z."/>
            <person name="Zhang X."/>
            <person name="Jia J."/>
            <person name="Chen X."/>
            <person name="Wang Y."/>
            <person name="Wang Q."/>
            <person name="Wang R."/>
        </authorList>
    </citation>
    <scope>NUCLEOTIDE SEQUENCE [LARGE SCALE GENOMIC DNA]</scope>
    <source>
        <strain evidence="2">Bachu38</strain>
    </source>
</reference>
<proteinExistence type="predicted"/>
<evidence type="ECO:0000313" key="1">
    <source>
        <dbReference type="EMBL" id="WZX29573.1"/>
    </source>
</evidence>
<organism evidence="1 2">
    <name type="scientific">Salinicoccus bachuensis</name>
    <dbReference type="NCBI Taxonomy" id="3136731"/>
    <lineage>
        <taxon>Bacteria</taxon>
        <taxon>Bacillati</taxon>
        <taxon>Bacillota</taxon>
        <taxon>Bacilli</taxon>
        <taxon>Bacillales</taxon>
        <taxon>Staphylococcaceae</taxon>
        <taxon>Salinicoccus</taxon>
    </lineage>
</organism>
<name>A0ABZ3CJN6_9STAP</name>
<evidence type="ECO:0000313" key="2">
    <source>
        <dbReference type="Proteomes" id="UP001455384"/>
    </source>
</evidence>